<keyword evidence="3" id="KW-1185">Reference proteome</keyword>
<feature type="transmembrane region" description="Helical" evidence="1">
    <location>
        <begin position="40"/>
        <end position="60"/>
    </location>
</feature>
<dbReference type="Pfam" id="PF06961">
    <property type="entry name" value="DUF1294"/>
    <property type="match status" value="1"/>
</dbReference>
<protein>
    <submittedName>
        <fullName evidence="2">DUF1294 domain-containing protein</fullName>
    </submittedName>
</protein>
<dbReference type="Proteomes" id="UP000657006">
    <property type="component" value="Unassembled WGS sequence"/>
</dbReference>
<evidence type="ECO:0000256" key="1">
    <source>
        <dbReference type="SAM" id="Phobius"/>
    </source>
</evidence>
<dbReference type="EMBL" id="JACRSQ010000001">
    <property type="protein sequence ID" value="MBC8542187.1"/>
    <property type="molecule type" value="Genomic_DNA"/>
</dbReference>
<sequence>MGWIDWLAGYCALMSLVSFIQFGMDKRRAQKHQWRIPEKILFLTAMAGGSPGAILGMVFFRHKTLHKSFRVGLPMILILQVSALVGIYCLLQ</sequence>
<keyword evidence="1" id="KW-1133">Transmembrane helix</keyword>
<gene>
    <name evidence="2" type="ORF">H8730_01300</name>
</gene>
<feature type="transmembrane region" description="Helical" evidence="1">
    <location>
        <begin position="72"/>
        <end position="91"/>
    </location>
</feature>
<accession>A0A926DQZ1</accession>
<keyword evidence="1" id="KW-0812">Transmembrane</keyword>
<comment type="caution">
    <text evidence="2">The sequence shown here is derived from an EMBL/GenBank/DDBJ whole genome shotgun (WGS) entry which is preliminary data.</text>
</comment>
<proteinExistence type="predicted"/>
<dbReference type="InterPro" id="IPR010718">
    <property type="entry name" value="DUF1294"/>
</dbReference>
<evidence type="ECO:0000313" key="2">
    <source>
        <dbReference type="EMBL" id="MBC8542187.1"/>
    </source>
</evidence>
<keyword evidence="1" id="KW-0472">Membrane</keyword>
<dbReference type="RefSeq" id="WP_177716796.1">
    <property type="nucleotide sequence ID" value="NZ_JACRSQ010000001.1"/>
</dbReference>
<dbReference type="AlphaFoldDB" id="A0A926DQZ1"/>
<feature type="transmembrane region" description="Helical" evidence="1">
    <location>
        <begin position="6"/>
        <end position="24"/>
    </location>
</feature>
<organism evidence="2 3">
    <name type="scientific">Bianquea renquensis</name>
    <dbReference type="NCBI Taxonomy" id="2763661"/>
    <lineage>
        <taxon>Bacteria</taxon>
        <taxon>Bacillati</taxon>
        <taxon>Bacillota</taxon>
        <taxon>Clostridia</taxon>
        <taxon>Eubacteriales</taxon>
        <taxon>Bianqueaceae</taxon>
        <taxon>Bianquea</taxon>
    </lineage>
</organism>
<name>A0A926DQZ1_9FIRM</name>
<evidence type="ECO:0000313" key="3">
    <source>
        <dbReference type="Proteomes" id="UP000657006"/>
    </source>
</evidence>
<reference evidence="2" key="1">
    <citation type="submission" date="2020-08" db="EMBL/GenBank/DDBJ databases">
        <title>Genome public.</title>
        <authorList>
            <person name="Liu C."/>
            <person name="Sun Q."/>
        </authorList>
    </citation>
    <scope>NUCLEOTIDE SEQUENCE</scope>
    <source>
        <strain evidence="2">NSJ-32</strain>
    </source>
</reference>